<dbReference type="PANTHER" id="PTHR43028">
    <property type="entry name" value="3'(2'),5'-BISPHOSPHATE NUCLEOTIDASE 1"/>
    <property type="match status" value="1"/>
</dbReference>
<gene>
    <name evidence="2" type="ORF">FB471_5133</name>
</gene>
<accession>A0A542DQS8</accession>
<dbReference type="InterPro" id="IPR050725">
    <property type="entry name" value="CysQ/Inositol_MonoPase"/>
</dbReference>
<dbReference type="Proteomes" id="UP000320876">
    <property type="component" value="Unassembled WGS sequence"/>
</dbReference>
<dbReference type="GO" id="GO:0046872">
    <property type="term" value="F:metal ion binding"/>
    <property type="evidence" value="ECO:0007669"/>
    <property type="project" value="UniProtKB-KW"/>
</dbReference>
<dbReference type="SUPFAM" id="SSF56655">
    <property type="entry name" value="Carbohydrate phosphatase"/>
    <property type="match status" value="1"/>
</dbReference>
<feature type="binding site" evidence="1">
    <location>
        <position position="82"/>
    </location>
    <ligand>
        <name>Mg(2+)</name>
        <dbReference type="ChEBI" id="CHEBI:18420"/>
        <label>1</label>
        <note>catalytic</note>
    </ligand>
</feature>
<dbReference type="PRINTS" id="PR00377">
    <property type="entry name" value="IMPHPHTASES"/>
</dbReference>
<evidence type="ECO:0000313" key="3">
    <source>
        <dbReference type="Proteomes" id="UP000320876"/>
    </source>
</evidence>
<dbReference type="InterPro" id="IPR000760">
    <property type="entry name" value="Inositol_monophosphatase-like"/>
</dbReference>
<reference evidence="2 3" key="1">
    <citation type="submission" date="2019-06" db="EMBL/GenBank/DDBJ databases">
        <title>Sequencing the genomes of 1000 actinobacteria strains.</title>
        <authorList>
            <person name="Klenk H.-P."/>
        </authorList>
    </citation>
    <scope>NUCLEOTIDE SEQUENCE [LARGE SCALE GENOMIC DNA]</scope>
    <source>
        <strain evidence="2 3">DSM 45679</strain>
    </source>
</reference>
<dbReference type="GO" id="GO:0050427">
    <property type="term" value="P:3'-phosphoadenosine 5'-phosphosulfate metabolic process"/>
    <property type="evidence" value="ECO:0007669"/>
    <property type="project" value="TreeGrafter"/>
</dbReference>
<feature type="binding site" evidence="1">
    <location>
        <position position="81"/>
    </location>
    <ligand>
        <name>Mg(2+)</name>
        <dbReference type="ChEBI" id="CHEBI:18420"/>
        <label>1</label>
        <note>catalytic</note>
    </ligand>
</feature>
<keyword evidence="1" id="KW-0479">Metal-binding</keyword>
<organism evidence="2 3">
    <name type="scientific">Amycolatopsis cihanbeyliensis</name>
    <dbReference type="NCBI Taxonomy" id="1128664"/>
    <lineage>
        <taxon>Bacteria</taxon>
        <taxon>Bacillati</taxon>
        <taxon>Actinomycetota</taxon>
        <taxon>Actinomycetes</taxon>
        <taxon>Pseudonocardiales</taxon>
        <taxon>Pseudonocardiaceae</taxon>
        <taxon>Amycolatopsis</taxon>
    </lineage>
</organism>
<dbReference type="AlphaFoldDB" id="A0A542DQS8"/>
<evidence type="ECO:0000313" key="2">
    <source>
        <dbReference type="EMBL" id="TQJ05305.1"/>
    </source>
</evidence>
<dbReference type="GO" id="GO:0000103">
    <property type="term" value="P:sulfate assimilation"/>
    <property type="evidence" value="ECO:0007669"/>
    <property type="project" value="TreeGrafter"/>
</dbReference>
<feature type="binding site" evidence="1">
    <location>
        <position position="61"/>
    </location>
    <ligand>
        <name>Mg(2+)</name>
        <dbReference type="ChEBI" id="CHEBI:18420"/>
        <label>1</label>
        <note>catalytic</note>
    </ligand>
</feature>
<dbReference type="Pfam" id="PF00459">
    <property type="entry name" value="Inositol_P"/>
    <property type="match status" value="1"/>
</dbReference>
<dbReference type="Gene3D" id="3.40.190.80">
    <property type="match status" value="1"/>
</dbReference>
<comment type="caution">
    <text evidence="2">The sequence shown here is derived from an EMBL/GenBank/DDBJ whole genome shotgun (WGS) entry which is preliminary data.</text>
</comment>
<proteinExistence type="predicted"/>
<name>A0A542DQS8_AMYCI</name>
<dbReference type="OrthoDB" id="9772456at2"/>
<feature type="binding site" evidence="1">
    <location>
        <position position="192"/>
    </location>
    <ligand>
        <name>Mg(2+)</name>
        <dbReference type="ChEBI" id="CHEBI:18420"/>
        <label>1</label>
        <note>catalytic</note>
    </ligand>
</feature>
<feature type="binding site" evidence="1">
    <location>
        <position position="79"/>
    </location>
    <ligand>
        <name>Mg(2+)</name>
        <dbReference type="ChEBI" id="CHEBI:18420"/>
        <label>1</label>
        <note>catalytic</note>
    </ligand>
</feature>
<dbReference type="PANTHER" id="PTHR43028:SF5">
    <property type="entry name" value="3'(2'),5'-BISPHOSPHATE NUCLEOTIDASE 1"/>
    <property type="match status" value="1"/>
</dbReference>
<dbReference type="Gene3D" id="3.30.540.10">
    <property type="entry name" value="Fructose-1,6-Bisphosphatase, subunit A, domain 1"/>
    <property type="match status" value="1"/>
</dbReference>
<keyword evidence="1" id="KW-0460">Magnesium</keyword>
<dbReference type="RefSeq" id="WP_142000855.1">
    <property type="nucleotide sequence ID" value="NZ_VFML01000001.1"/>
</dbReference>
<dbReference type="EMBL" id="VFML01000001">
    <property type="protein sequence ID" value="TQJ05305.1"/>
    <property type="molecule type" value="Genomic_DNA"/>
</dbReference>
<keyword evidence="3" id="KW-1185">Reference proteome</keyword>
<comment type="cofactor">
    <cofactor evidence="1">
        <name>Mg(2+)</name>
        <dbReference type="ChEBI" id="CHEBI:18420"/>
    </cofactor>
</comment>
<dbReference type="GO" id="GO:0008441">
    <property type="term" value="F:3'(2'),5'-bisphosphate nucleotidase activity"/>
    <property type="evidence" value="ECO:0007669"/>
    <property type="project" value="TreeGrafter"/>
</dbReference>
<evidence type="ECO:0000256" key="1">
    <source>
        <dbReference type="PIRSR" id="PIRSR600760-2"/>
    </source>
</evidence>
<sequence>MTNNDSALARRIAAEAGALLARLRHGEGDRADLGARGDRAAQDYLAGELRTHRPADAVLSEEAVDDPARLAAERVWIIDPLDGTVEFGEPGRVDWAVHVALWQAGDLAAAAVALPALDLVYATGDDLSPPAPPPGRLRIAVSRTRPPAQARRVASAVGGELVPMGSAGFKVMAVVRGEVEAYLHGGGQYEWDSAAPVAIARAAGLHTSRLDGSPLSYNNHDPRLPDLLVCRREPAERILAELAASR</sequence>
<protein>
    <submittedName>
        <fullName evidence="2">3'(2'),5'-bisphosphate nucleotidase</fullName>
    </submittedName>
</protein>